<sequence length="223" mass="26276">MAKLSEQTERFDEMLDYMKKILDMSKELKDEERNLLSIAYKNYVSQRRTAWRIKILGHNKILFKKIESEMEKACTEILQILDVSLIPNSSSAEAKIFYYKMKGDYNRYLSEFSSGQLLQKASSEAIRSYEDAINILDQNNIRKDDALRLGISLNHSVMYYEIKDDLKSAIKIAKQAFQDALQELEDIEEEKYKDSTTIMQLLRDNLTVWQNELDEQNERNMLK</sequence>
<dbReference type="EMBL" id="GL984312">
    <property type="protein sequence ID" value="EGR27890.1"/>
    <property type="molecule type" value="Genomic_DNA"/>
</dbReference>
<keyword evidence="6" id="KW-1185">Reference proteome</keyword>
<accession>G0R3S3</accession>
<organism evidence="5 6">
    <name type="scientific">Ichthyophthirius multifiliis</name>
    <name type="common">White spot disease agent</name>
    <name type="synonym">Ich</name>
    <dbReference type="NCBI Taxonomy" id="5932"/>
    <lineage>
        <taxon>Eukaryota</taxon>
        <taxon>Sar</taxon>
        <taxon>Alveolata</taxon>
        <taxon>Ciliophora</taxon>
        <taxon>Intramacronucleata</taxon>
        <taxon>Oligohymenophorea</taxon>
        <taxon>Hymenostomatida</taxon>
        <taxon>Ophryoglenina</taxon>
        <taxon>Ichthyophthirius</taxon>
    </lineage>
</organism>
<evidence type="ECO:0000256" key="3">
    <source>
        <dbReference type="SAM" id="Coils"/>
    </source>
</evidence>
<evidence type="ECO:0000259" key="4">
    <source>
        <dbReference type="SMART" id="SM00101"/>
    </source>
</evidence>
<name>G0R3S3_ICHMU</name>
<evidence type="ECO:0000313" key="5">
    <source>
        <dbReference type="EMBL" id="EGR27890.1"/>
    </source>
</evidence>
<feature type="domain" description="14-3-3" evidence="4">
    <location>
        <begin position="1"/>
        <end position="223"/>
    </location>
</feature>
<protein>
    <recommendedName>
        <fullName evidence="4">14-3-3 domain-containing protein</fullName>
    </recommendedName>
</protein>
<dbReference type="eggNOG" id="KOG0841">
    <property type="taxonomic scope" value="Eukaryota"/>
</dbReference>
<dbReference type="InParanoid" id="G0R3S3"/>
<dbReference type="CDD" id="cd08774">
    <property type="entry name" value="14-3-3"/>
    <property type="match status" value="1"/>
</dbReference>
<dbReference type="InterPro" id="IPR000308">
    <property type="entry name" value="14-3-3"/>
</dbReference>
<dbReference type="Proteomes" id="UP000008983">
    <property type="component" value="Unassembled WGS sequence"/>
</dbReference>
<feature type="coiled-coil region" evidence="3">
    <location>
        <begin position="163"/>
        <end position="219"/>
    </location>
</feature>
<dbReference type="OrthoDB" id="310151at2759"/>
<dbReference type="SUPFAM" id="SSF48445">
    <property type="entry name" value="14-3-3 protein"/>
    <property type="match status" value="1"/>
</dbReference>
<dbReference type="GeneID" id="14903960"/>
<dbReference type="PRINTS" id="PR00305">
    <property type="entry name" value="1433ZETA"/>
</dbReference>
<dbReference type="InterPro" id="IPR023410">
    <property type="entry name" value="14-3-3_domain"/>
</dbReference>
<dbReference type="STRING" id="857967.G0R3S3"/>
<gene>
    <name evidence="5" type="ORF">IMG5_187340</name>
</gene>
<proteinExistence type="inferred from homology"/>
<reference evidence="5 6" key="1">
    <citation type="submission" date="2011-07" db="EMBL/GenBank/DDBJ databases">
        <authorList>
            <person name="Coyne R."/>
            <person name="Brami D."/>
            <person name="Johnson J."/>
            <person name="Hostetler J."/>
            <person name="Hannick L."/>
            <person name="Clark T."/>
            <person name="Cassidy-Hanley D."/>
            <person name="Inman J."/>
        </authorList>
    </citation>
    <scope>NUCLEOTIDE SEQUENCE [LARGE SCALE GENOMIC DNA]</scope>
    <source>
        <strain evidence="5 6">G5</strain>
    </source>
</reference>
<keyword evidence="3" id="KW-0175">Coiled coil</keyword>
<feature type="site" description="Interaction with phosphoserine on interacting protein" evidence="2">
    <location>
        <position position="48"/>
    </location>
</feature>
<dbReference type="SMART" id="SM00101">
    <property type="entry name" value="14_3_3"/>
    <property type="match status" value="1"/>
</dbReference>
<dbReference type="OMA" id="FNETIDW"/>
<dbReference type="InterPro" id="IPR036815">
    <property type="entry name" value="14-3-3_dom_sf"/>
</dbReference>
<evidence type="ECO:0000256" key="2">
    <source>
        <dbReference type="PIRSR" id="PIRSR000868-1"/>
    </source>
</evidence>
<dbReference type="RefSeq" id="XP_004027235.1">
    <property type="nucleotide sequence ID" value="XM_004027186.1"/>
</dbReference>
<evidence type="ECO:0000256" key="1">
    <source>
        <dbReference type="ARBA" id="ARBA00006141"/>
    </source>
</evidence>
<dbReference type="PIRSF" id="PIRSF000868">
    <property type="entry name" value="14-3-3"/>
    <property type="match status" value="1"/>
</dbReference>
<comment type="similarity">
    <text evidence="1">Belongs to the 14-3-3 family.</text>
</comment>
<dbReference type="PANTHER" id="PTHR18860">
    <property type="entry name" value="14-3-3 PROTEIN"/>
    <property type="match status" value="1"/>
</dbReference>
<evidence type="ECO:0000313" key="6">
    <source>
        <dbReference type="Proteomes" id="UP000008983"/>
    </source>
</evidence>
<feature type="site" description="Interaction with phosphoserine on interacting protein" evidence="2">
    <location>
        <position position="107"/>
    </location>
</feature>
<dbReference type="Pfam" id="PF00244">
    <property type="entry name" value="14-3-3"/>
    <property type="match status" value="1"/>
</dbReference>
<dbReference type="AlphaFoldDB" id="G0R3S3"/>
<dbReference type="Gene3D" id="1.20.190.20">
    <property type="entry name" value="14-3-3 domain"/>
    <property type="match status" value="1"/>
</dbReference>